<name>A0ABW9GDG3_9GAMM</name>
<dbReference type="Proteomes" id="UP001629953">
    <property type="component" value="Unassembled WGS sequence"/>
</dbReference>
<evidence type="ECO:0000259" key="2">
    <source>
        <dbReference type="Pfam" id="PF09994"/>
    </source>
</evidence>
<evidence type="ECO:0000313" key="4">
    <source>
        <dbReference type="Proteomes" id="UP001629953"/>
    </source>
</evidence>
<dbReference type="InterPro" id="IPR018712">
    <property type="entry name" value="Tle1-like_cat"/>
</dbReference>
<feature type="domain" description="T6SS Phospholipase effector Tle1-like catalytic" evidence="2">
    <location>
        <begin position="247"/>
        <end position="504"/>
    </location>
</feature>
<reference evidence="3 4" key="1">
    <citation type="journal article" date="2013" name="Int. J. Syst. Evol. Microbiol.">
        <title>Celerinatantimonas yamalensis sp. nov., a cold-adapted diazotrophic bacterium from a cold permafrost brine.</title>
        <authorList>
            <person name="Shcherbakova V."/>
            <person name="Chuvilskaya N."/>
            <person name="Rivkina E."/>
            <person name="Demidov N."/>
            <person name="Uchaeva V."/>
            <person name="Suetin S."/>
            <person name="Suzina N."/>
            <person name="Gilichinsky D."/>
        </authorList>
    </citation>
    <scope>NUCLEOTIDE SEQUENCE [LARGE SCALE GENOMIC DNA]</scope>
    <source>
        <strain evidence="3 4">C7</strain>
    </source>
</reference>
<dbReference type="Pfam" id="PF09994">
    <property type="entry name" value="T6SS_Tle1-like_cat"/>
    <property type="match status" value="1"/>
</dbReference>
<dbReference type="PANTHER" id="PTHR33840:SF1">
    <property type="entry name" value="TLE1 PHOSPHOLIPASE DOMAIN-CONTAINING PROTEIN"/>
    <property type="match status" value="1"/>
</dbReference>
<proteinExistence type="predicted"/>
<dbReference type="EMBL" id="JBEQCT010000014">
    <property type="protein sequence ID" value="MFM2487013.1"/>
    <property type="molecule type" value="Genomic_DNA"/>
</dbReference>
<feature type="region of interest" description="Disordered" evidence="1">
    <location>
        <begin position="87"/>
        <end position="112"/>
    </location>
</feature>
<evidence type="ECO:0000256" key="1">
    <source>
        <dbReference type="SAM" id="MobiDB-lite"/>
    </source>
</evidence>
<dbReference type="PANTHER" id="PTHR33840">
    <property type="match status" value="1"/>
</dbReference>
<organism evidence="3 4">
    <name type="scientific">Celerinatantimonas yamalensis</name>
    <dbReference type="NCBI Taxonomy" id="559956"/>
    <lineage>
        <taxon>Bacteria</taxon>
        <taxon>Pseudomonadati</taxon>
        <taxon>Pseudomonadota</taxon>
        <taxon>Gammaproteobacteria</taxon>
        <taxon>Celerinatantimonadaceae</taxon>
        <taxon>Celerinatantimonas</taxon>
    </lineage>
</organism>
<protein>
    <submittedName>
        <fullName evidence="3">DUF2235 domain-containing protein</fullName>
    </submittedName>
</protein>
<dbReference type="RefSeq" id="WP_408625312.1">
    <property type="nucleotide sequence ID" value="NZ_JBEQCT010000014.1"/>
</dbReference>
<gene>
    <name evidence="3" type="ORF">ABUE30_18470</name>
</gene>
<sequence>MGAVTTTDGFCLECERKNHWIEIQVIDEYNRPFSNVSGVLTSATHEKFDFQMSHSALLLTHLSAGVVTIDLDNQSWLKEAQLHRPYQKEGKNIDGARGQSVAKPPSEKGYQDSVRQHVHVTAGDLTTLQDGQVLPTRHQKNKADRLKLVTGHSYILKVRGFNYITLRLGVFFDGTANHTYSALWGKQQLQRYYHSWKSLAQTRLEYLANSKNNIPIQTFKRLDASTLGACENECFSYPKGVDGSAANEITNVQKMYNLYTYNDYIDDKKIFVHPEYITGVGTDNIHRIHKADESVWGKGFGRGEWGIIGKANTAIDQITKSIKDLYNASFKYLSNFDGFNRLEFDVFGFSRGAAAARHFINLILAEQQTAAADSFASQFEKACQDNNISLKIGFDWSQNESFEVMFAGLFDTVASYFAPTREPLYGEGGSAVHNDNNGDVQLWLDPSRVKHAVHLRANDCIEYRYNFSSNKLNKADNFYEFTLPGAHSDIGGGYPARSSYINSTMSDYYLLTYEKKCVTQLSHDYSWLDKKKIKQQLSNRLQLYNNNTLWPDHLFYMKFDEGHIGSKHRQFKANLYEVNMVEGELSRVYLAMMYGFAEHFGIPISDLDNIGAVYWNTSRHEDFFIPMKINEFEFRALFEKVLTAARQGKKYQAIDSQSLIQAYLIHHSTDNSITNSPNQIDGVYRRSVYECSKK</sequence>
<accession>A0ABW9GDG3</accession>
<evidence type="ECO:0000313" key="3">
    <source>
        <dbReference type="EMBL" id="MFM2487013.1"/>
    </source>
</evidence>
<keyword evidence="4" id="KW-1185">Reference proteome</keyword>
<comment type="caution">
    <text evidence="3">The sequence shown here is derived from an EMBL/GenBank/DDBJ whole genome shotgun (WGS) entry which is preliminary data.</text>
</comment>